<keyword evidence="1" id="KW-0812">Transmembrane</keyword>
<evidence type="ECO:0000313" key="3">
    <source>
        <dbReference type="Proteomes" id="UP000604825"/>
    </source>
</evidence>
<reference evidence="2" key="1">
    <citation type="submission" date="2020-10" db="EMBL/GenBank/DDBJ databases">
        <authorList>
            <person name="Han B."/>
            <person name="Lu T."/>
            <person name="Zhao Q."/>
            <person name="Huang X."/>
            <person name="Zhao Y."/>
        </authorList>
    </citation>
    <scope>NUCLEOTIDE SEQUENCE</scope>
</reference>
<dbReference type="Proteomes" id="UP000604825">
    <property type="component" value="Unassembled WGS sequence"/>
</dbReference>
<evidence type="ECO:0000256" key="1">
    <source>
        <dbReference type="SAM" id="Phobius"/>
    </source>
</evidence>
<gene>
    <name evidence="2" type="ORF">NCGR_LOCUS44435</name>
</gene>
<keyword evidence="1" id="KW-1133">Transmembrane helix</keyword>
<keyword evidence="3" id="KW-1185">Reference proteome</keyword>
<accession>A0A811QXI7</accession>
<sequence length="140" mass="15584">MAPVGPKGAPSTQRLRREQTQAYFLALGNFMFAAASMQMQFPGCAPPDPTRILVDLICILLDGSCGIECFLSITMDYVTFKFGLNSSRRCAGCFFPKSIYIFFNFIIYATVVYVLRTRSKSSVSMLQPKGSTRRPSQVPK</sequence>
<evidence type="ECO:0000313" key="2">
    <source>
        <dbReference type="EMBL" id="CAD6261013.1"/>
    </source>
</evidence>
<organism evidence="2 3">
    <name type="scientific">Miscanthus lutarioriparius</name>
    <dbReference type="NCBI Taxonomy" id="422564"/>
    <lineage>
        <taxon>Eukaryota</taxon>
        <taxon>Viridiplantae</taxon>
        <taxon>Streptophyta</taxon>
        <taxon>Embryophyta</taxon>
        <taxon>Tracheophyta</taxon>
        <taxon>Spermatophyta</taxon>
        <taxon>Magnoliopsida</taxon>
        <taxon>Liliopsida</taxon>
        <taxon>Poales</taxon>
        <taxon>Poaceae</taxon>
        <taxon>PACMAD clade</taxon>
        <taxon>Panicoideae</taxon>
        <taxon>Andropogonodae</taxon>
        <taxon>Andropogoneae</taxon>
        <taxon>Saccharinae</taxon>
        <taxon>Miscanthus</taxon>
    </lineage>
</organism>
<name>A0A811QXI7_9POAL</name>
<comment type="caution">
    <text evidence="2">The sequence shown here is derived from an EMBL/GenBank/DDBJ whole genome shotgun (WGS) entry which is preliminary data.</text>
</comment>
<dbReference type="EMBL" id="CAJGYO010000011">
    <property type="protein sequence ID" value="CAD6261013.1"/>
    <property type="molecule type" value="Genomic_DNA"/>
</dbReference>
<dbReference type="AlphaFoldDB" id="A0A811QXI7"/>
<keyword evidence="1" id="KW-0472">Membrane</keyword>
<protein>
    <submittedName>
        <fullName evidence="2">Uncharacterized protein</fullName>
    </submittedName>
</protein>
<feature type="transmembrane region" description="Helical" evidence="1">
    <location>
        <begin position="94"/>
        <end position="115"/>
    </location>
</feature>
<proteinExistence type="predicted"/>
<feature type="transmembrane region" description="Helical" evidence="1">
    <location>
        <begin position="20"/>
        <end position="41"/>
    </location>
</feature>
<feature type="transmembrane region" description="Helical" evidence="1">
    <location>
        <begin position="53"/>
        <end position="74"/>
    </location>
</feature>